<keyword evidence="2" id="KW-0406">Ion transport</keyword>
<accession>A0A7T4UNK0</accession>
<evidence type="ECO:0000313" key="6">
    <source>
        <dbReference type="Proteomes" id="UP000596063"/>
    </source>
</evidence>
<protein>
    <submittedName>
        <fullName evidence="5">Outer membrane beta-barrel protein</fullName>
    </submittedName>
</protein>
<dbReference type="AlphaFoldDB" id="A0A7T4UNK0"/>
<feature type="chain" id="PRO_5033039692" evidence="3">
    <location>
        <begin position="22"/>
        <end position="223"/>
    </location>
</feature>
<reference evidence="5 6" key="1">
    <citation type="submission" date="2020-12" db="EMBL/GenBank/DDBJ databases">
        <authorList>
            <person name="Shan Y."/>
        </authorList>
    </citation>
    <scope>NUCLEOTIDE SEQUENCE [LARGE SCALE GENOMIC DNA]</scope>
    <source>
        <strain evidence="6">csc3.9</strain>
    </source>
</reference>
<dbReference type="RefSeq" id="WP_198568177.1">
    <property type="nucleotide sequence ID" value="NZ_CP066167.1"/>
</dbReference>
<keyword evidence="2" id="KW-0813">Transport</keyword>
<keyword evidence="2" id="KW-0626">Porin</keyword>
<dbReference type="KEGG" id="snan:I6N98_09590"/>
<feature type="domain" description="Outer membrane protein OmpA-like transmembrane" evidence="4">
    <location>
        <begin position="38"/>
        <end position="201"/>
    </location>
</feature>
<dbReference type="GO" id="GO:0046930">
    <property type="term" value="C:pore complex"/>
    <property type="evidence" value="ECO:0007669"/>
    <property type="project" value="UniProtKB-KW"/>
</dbReference>
<dbReference type="Proteomes" id="UP000596063">
    <property type="component" value="Chromosome"/>
</dbReference>
<dbReference type="GO" id="GO:0009279">
    <property type="term" value="C:cell outer membrane"/>
    <property type="evidence" value="ECO:0007669"/>
    <property type="project" value="InterPro"/>
</dbReference>
<keyword evidence="2" id="KW-0812">Transmembrane</keyword>
<keyword evidence="6" id="KW-1185">Reference proteome</keyword>
<dbReference type="SUPFAM" id="SSF56925">
    <property type="entry name" value="OMPA-like"/>
    <property type="match status" value="1"/>
</dbReference>
<sequence>MKVSTLAAVSILTLASSPAWSEHYGRDPYRSQSGPGMYLFGGAGITSFDYEDEDHRFSFGDGSLSNIEVDNDSAGARVGLGISFLPELALELGYVNLGELEAIATSNGSQALSGGYAPGRVFMEGDIDGAFVGARIQSPMDEPFGLFARAGVMAWEFSGTLEDSQQRGDFSVEGSDPYLGGGLRFAVGRNTAIEIGYEYYFLEDDASVEFAADRVSADFVLHF</sequence>
<evidence type="ECO:0000313" key="5">
    <source>
        <dbReference type="EMBL" id="QQD16657.1"/>
    </source>
</evidence>
<evidence type="ECO:0000256" key="1">
    <source>
        <dbReference type="ARBA" id="ARBA00005710"/>
    </source>
</evidence>
<dbReference type="Pfam" id="PF01389">
    <property type="entry name" value="OmpA_membrane"/>
    <property type="match status" value="1"/>
</dbReference>
<organism evidence="5 6">
    <name type="scientific">Spongiibacter nanhainus</name>
    <dbReference type="NCBI Taxonomy" id="2794344"/>
    <lineage>
        <taxon>Bacteria</taxon>
        <taxon>Pseudomonadati</taxon>
        <taxon>Pseudomonadota</taxon>
        <taxon>Gammaproteobacteria</taxon>
        <taxon>Cellvibrionales</taxon>
        <taxon>Spongiibacteraceae</taxon>
        <taxon>Spongiibacter</taxon>
    </lineage>
</organism>
<dbReference type="InterPro" id="IPR000498">
    <property type="entry name" value="OmpA-like_TM_dom"/>
</dbReference>
<proteinExistence type="inferred from homology"/>
<dbReference type="EMBL" id="CP066167">
    <property type="protein sequence ID" value="QQD16657.1"/>
    <property type="molecule type" value="Genomic_DNA"/>
</dbReference>
<evidence type="ECO:0000256" key="2">
    <source>
        <dbReference type="ARBA" id="ARBA00023114"/>
    </source>
</evidence>
<feature type="signal peptide" evidence="3">
    <location>
        <begin position="1"/>
        <end position="21"/>
    </location>
</feature>
<gene>
    <name evidence="5" type="ORF">I6N98_09590</name>
</gene>
<dbReference type="InterPro" id="IPR011250">
    <property type="entry name" value="OMP/PagP_B-barrel"/>
</dbReference>
<dbReference type="GO" id="GO:0015288">
    <property type="term" value="F:porin activity"/>
    <property type="evidence" value="ECO:0007669"/>
    <property type="project" value="UniProtKB-KW"/>
</dbReference>
<evidence type="ECO:0000256" key="3">
    <source>
        <dbReference type="SAM" id="SignalP"/>
    </source>
</evidence>
<evidence type="ECO:0000259" key="4">
    <source>
        <dbReference type="Pfam" id="PF01389"/>
    </source>
</evidence>
<keyword evidence="3" id="KW-0732">Signal</keyword>
<comment type="similarity">
    <text evidence="1">Belongs to the outer membrane OOP (TC 1.B.6) superfamily. OmpA family.</text>
</comment>
<name>A0A7T4UNK0_9GAMM</name>
<dbReference type="Gene3D" id="2.40.160.20">
    <property type="match status" value="1"/>
</dbReference>